<dbReference type="GO" id="GO:0046464">
    <property type="term" value="P:acylglycerol catabolic process"/>
    <property type="evidence" value="ECO:0007669"/>
    <property type="project" value="TreeGrafter"/>
</dbReference>
<dbReference type="Gene3D" id="3.40.50.1820">
    <property type="entry name" value="alpha/beta hydrolase"/>
    <property type="match status" value="1"/>
</dbReference>
<dbReference type="InterPro" id="IPR050266">
    <property type="entry name" value="AB_hydrolase_sf"/>
</dbReference>
<comment type="function">
    <text evidence="7">Lipase that preferentially hydrolysis medium-chain saturated monoacylglycerols including 2-arachidonoylglycerol. Through 2-arachidonoylglycerol degradation may regulate endocannabinoid signaling pathways. Also has a lysophosphatidyl lipase activity with a preference for lysophosphatidylglycerol among other lysophospholipids. Also able to degrade bis(monoacylglycero)phosphate (BMP) and constitutes the major enzyme for BMP catabolism. BMP, also known as lysobisphosphatidic acid, is enriched in late endosomes and lysosomes and plays a key role in the formation of intraluminal vesicles and in lipid sorting.</text>
</comment>
<dbReference type="PANTHER" id="PTHR43798:SF5">
    <property type="entry name" value="MONOACYLGLYCEROL LIPASE ABHD6"/>
    <property type="match status" value="1"/>
</dbReference>
<dbReference type="InterPro" id="IPR029058">
    <property type="entry name" value="AB_hydrolase_fold"/>
</dbReference>
<comment type="catalytic activity">
    <reaction evidence="6">
        <text>1-dodecanoylglycerol + H2O = dodecanoate + glycerol + H(+)</text>
        <dbReference type="Rhea" id="RHEA:44316"/>
        <dbReference type="ChEBI" id="CHEBI:15377"/>
        <dbReference type="ChEBI" id="CHEBI:15378"/>
        <dbReference type="ChEBI" id="CHEBI:17754"/>
        <dbReference type="ChEBI" id="CHEBI:18262"/>
        <dbReference type="ChEBI" id="CHEBI:75539"/>
    </reaction>
</comment>
<evidence type="ECO:0000313" key="10">
    <source>
        <dbReference type="EMBL" id="CAL1534576.1"/>
    </source>
</evidence>
<dbReference type="GO" id="GO:0047372">
    <property type="term" value="F:monoacylglycerol lipase activity"/>
    <property type="evidence" value="ECO:0007669"/>
    <property type="project" value="UniProtKB-EC"/>
</dbReference>
<organism evidence="10 11">
    <name type="scientific">Lymnaea stagnalis</name>
    <name type="common">Great pond snail</name>
    <name type="synonym">Helix stagnalis</name>
    <dbReference type="NCBI Taxonomy" id="6523"/>
    <lineage>
        <taxon>Eukaryota</taxon>
        <taxon>Metazoa</taxon>
        <taxon>Spiralia</taxon>
        <taxon>Lophotrochozoa</taxon>
        <taxon>Mollusca</taxon>
        <taxon>Gastropoda</taxon>
        <taxon>Heterobranchia</taxon>
        <taxon>Euthyneura</taxon>
        <taxon>Panpulmonata</taxon>
        <taxon>Hygrophila</taxon>
        <taxon>Lymnaeoidea</taxon>
        <taxon>Lymnaeidae</taxon>
        <taxon>Lymnaea</taxon>
    </lineage>
</organism>
<dbReference type="AlphaFoldDB" id="A0AAV2HR14"/>
<gene>
    <name evidence="10" type="ORF">GSLYS_00008536001</name>
</gene>
<dbReference type="Pfam" id="PF00561">
    <property type="entry name" value="Abhydrolase_1"/>
    <property type="match status" value="1"/>
</dbReference>
<dbReference type="Proteomes" id="UP001497497">
    <property type="component" value="Unassembled WGS sequence"/>
</dbReference>
<dbReference type="InterPro" id="IPR000073">
    <property type="entry name" value="AB_hydrolase_1"/>
</dbReference>
<evidence type="ECO:0000256" key="5">
    <source>
        <dbReference type="ARBA" id="ARBA00046308"/>
    </source>
</evidence>
<comment type="subcellular location">
    <subcellularLocation>
        <location evidence="3">Late endosome membrane</location>
        <topology evidence="3">Single-pass type II membrane protein</topology>
    </subcellularLocation>
    <subcellularLocation>
        <location evidence="4">Lysosome membrane</location>
        <topology evidence="4">Single-pass type II membrane protein</topology>
    </subcellularLocation>
    <subcellularLocation>
        <location evidence="5">Mitochondrion membrane</location>
        <topology evidence="5">Single-pass type II membrane protein</topology>
    </subcellularLocation>
</comment>
<dbReference type="EMBL" id="CAXITT010000175">
    <property type="protein sequence ID" value="CAL1534576.1"/>
    <property type="molecule type" value="Genomic_DNA"/>
</dbReference>
<dbReference type="GO" id="GO:0005765">
    <property type="term" value="C:lysosomal membrane"/>
    <property type="evidence" value="ECO:0007669"/>
    <property type="project" value="UniProtKB-SubCell"/>
</dbReference>
<evidence type="ECO:0000256" key="2">
    <source>
        <dbReference type="ARBA" id="ARBA00013254"/>
    </source>
</evidence>
<dbReference type="EC" id="3.1.1.23" evidence="2"/>
<evidence type="ECO:0000256" key="6">
    <source>
        <dbReference type="ARBA" id="ARBA00047662"/>
    </source>
</evidence>
<feature type="domain" description="AB hydrolase-1" evidence="9">
    <location>
        <begin position="84"/>
        <end position="328"/>
    </location>
</feature>
<keyword evidence="8" id="KW-0812">Transmembrane</keyword>
<dbReference type="PANTHER" id="PTHR43798">
    <property type="entry name" value="MONOACYLGLYCEROL LIPASE"/>
    <property type="match status" value="1"/>
</dbReference>
<comment type="catalytic activity">
    <reaction evidence="1">
        <text>Hydrolyzes glycerol monoesters of long-chain fatty acids.</text>
        <dbReference type="EC" id="3.1.1.23"/>
    </reaction>
</comment>
<keyword evidence="8" id="KW-0472">Membrane</keyword>
<dbReference type="GO" id="GO:0031966">
    <property type="term" value="C:mitochondrial membrane"/>
    <property type="evidence" value="ECO:0007669"/>
    <property type="project" value="UniProtKB-SubCell"/>
</dbReference>
<reference evidence="10 11" key="1">
    <citation type="submission" date="2024-04" db="EMBL/GenBank/DDBJ databases">
        <authorList>
            <consortium name="Genoscope - CEA"/>
            <person name="William W."/>
        </authorList>
    </citation>
    <scope>NUCLEOTIDE SEQUENCE [LARGE SCALE GENOMIC DNA]</scope>
</reference>
<dbReference type="SUPFAM" id="SSF53474">
    <property type="entry name" value="alpha/beta-Hydrolases"/>
    <property type="match status" value="1"/>
</dbReference>
<protein>
    <recommendedName>
        <fullName evidence="2">acylglycerol lipase</fullName>
        <ecNumber evidence="2">3.1.1.23</ecNumber>
    </recommendedName>
</protein>
<evidence type="ECO:0000256" key="4">
    <source>
        <dbReference type="ARBA" id="ARBA00037874"/>
    </source>
</evidence>
<evidence type="ECO:0000256" key="3">
    <source>
        <dbReference type="ARBA" id="ARBA00037797"/>
    </source>
</evidence>
<evidence type="ECO:0000259" key="9">
    <source>
        <dbReference type="Pfam" id="PF00561"/>
    </source>
</evidence>
<evidence type="ECO:0000256" key="8">
    <source>
        <dbReference type="SAM" id="Phobius"/>
    </source>
</evidence>
<sequence>MDVLINFVYPELSLMNPATFTIATLTTVMTLYLYFIQPSMIVQAYFRVAVRWSGMRMKYTKPLPDNFKFFYGEKGYKKKGQMSILLLHGFSADHFMWAPIVQNLPSYVHVVAMDLPGHGFTSDPIKGEDIGFKGQISRIKQFLELINLTNQPLHVVGVSMGATIAGILAAEFPENIAALTLTCPSMKTPLESRMIKENKKDVLEKDGGLLTLENCPMLPQTAKELQTMLDISHYYTVKYPKQILKGAVELRKKKNNLYLQLVNLLISEDSSIMLEKHLHRITCPVQVIWGQEDWVVDVSGLEILSAMLPNCQRIDILPECGHAVNLDQPVLFAEKVLEFWWQQNAQNKPLMYT</sequence>
<dbReference type="PRINTS" id="PR00111">
    <property type="entry name" value="ABHYDROLASE"/>
</dbReference>
<evidence type="ECO:0000313" key="11">
    <source>
        <dbReference type="Proteomes" id="UP001497497"/>
    </source>
</evidence>
<keyword evidence="8" id="KW-1133">Transmembrane helix</keyword>
<accession>A0AAV2HR14</accession>
<proteinExistence type="predicted"/>
<evidence type="ECO:0000256" key="1">
    <source>
        <dbReference type="ARBA" id="ARBA00001613"/>
    </source>
</evidence>
<evidence type="ECO:0000256" key="7">
    <source>
        <dbReference type="ARBA" id="ARBA00049568"/>
    </source>
</evidence>
<dbReference type="GO" id="GO:0031902">
    <property type="term" value="C:late endosome membrane"/>
    <property type="evidence" value="ECO:0007669"/>
    <property type="project" value="UniProtKB-SubCell"/>
</dbReference>
<comment type="caution">
    <text evidence="10">The sequence shown here is derived from an EMBL/GenBank/DDBJ whole genome shotgun (WGS) entry which is preliminary data.</text>
</comment>
<feature type="transmembrane region" description="Helical" evidence="8">
    <location>
        <begin position="20"/>
        <end position="46"/>
    </location>
</feature>
<name>A0AAV2HR14_LYMST</name>
<keyword evidence="11" id="KW-1185">Reference proteome</keyword>